<dbReference type="EMBL" id="RBXB01000001">
    <property type="protein sequence ID" value="RKT01803.1"/>
    <property type="molecule type" value="Genomic_DNA"/>
</dbReference>
<evidence type="ECO:0000313" key="3">
    <source>
        <dbReference type="Proteomes" id="UP000272428"/>
    </source>
</evidence>
<dbReference type="GO" id="GO:0051213">
    <property type="term" value="F:dioxygenase activity"/>
    <property type="evidence" value="ECO:0007669"/>
    <property type="project" value="UniProtKB-KW"/>
</dbReference>
<feature type="domain" description="Cupin type-2" evidence="1">
    <location>
        <begin position="71"/>
        <end position="136"/>
    </location>
</feature>
<evidence type="ECO:0000259" key="1">
    <source>
        <dbReference type="Pfam" id="PF07883"/>
    </source>
</evidence>
<dbReference type="InterPro" id="IPR013096">
    <property type="entry name" value="Cupin_2"/>
</dbReference>
<comment type="caution">
    <text evidence="2">The sequence shown here is derived from an EMBL/GenBank/DDBJ whole genome shotgun (WGS) entry which is preliminary data.</text>
</comment>
<dbReference type="PROSITE" id="PS51257">
    <property type="entry name" value="PROKAR_LIPOPROTEIN"/>
    <property type="match status" value="1"/>
</dbReference>
<dbReference type="InterPro" id="IPR047263">
    <property type="entry name" value="HNL-like_cupin"/>
</dbReference>
<sequence length="166" mass="18544">MNRAVLIVSVIAITLLIACNNNKNQENMNEQNNNSLYPKGDKLSNEWFSGNAFLTPLIVKDKNNEFSAGSVTFEPGARTNWHTHPKGQVLLVIEGNGFYQEKGKSAQPIKKGDVINIPENTEHWHGATATTKMVHIAITNYKDDEQVTWLQAVTDDEFTEANKTTN</sequence>
<dbReference type="SUPFAM" id="SSF51182">
    <property type="entry name" value="RmlC-like cupins"/>
    <property type="match status" value="1"/>
</dbReference>
<keyword evidence="3" id="KW-1185">Reference proteome</keyword>
<organism evidence="2 3">
    <name type="scientific">Chryseobacterium defluvii</name>
    <dbReference type="NCBI Taxonomy" id="160396"/>
    <lineage>
        <taxon>Bacteria</taxon>
        <taxon>Pseudomonadati</taxon>
        <taxon>Bacteroidota</taxon>
        <taxon>Flavobacteriia</taxon>
        <taxon>Flavobacteriales</taxon>
        <taxon>Weeksellaceae</taxon>
        <taxon>Chryseobacterium group</taxon>
        <taxon>Chryseobacterium</taxon>
    </lineage>
</organism>
<dbReference type="InterPro" id="IPR011051">
    <property type="entry name" value="RmlC_Cupin_sf"/>
</dbReference>
<evidence type="ECO:0000313" key="2">
    <source>
        <dbReference type="EMBL" id="RKT01803.1"/>
    </source>
</evidence>
<gene>
    <name evidence="2" type="ORF">BCF58_1028</name>
</gene>
<accession>A0A495SNI6</accession>
<protein>
    <submittedName>
        <fullName evidence="2">Quercetin dioxygenase-like cupin family protein</fullName>
    </submittedName>
</protein>
<dbReference type="InterPro" id="IPR014710">
    <property type="entry name" value="RmlC-like_jellyroll"/>
</dbReference>
<dbReference type="CDD" id="cd02233">
    <property type="entry name" value="cupin_HNL-like"/>
    <property type="match status" value="1"/>
</dbReference>
<dbReference type="AlphaFoldDB" id="A0A495SNI6"/>
<keyword evidence="2" id="KW-0223">Dioxygenase</keyword>
<keyword evidence="2" id="KW-0560">Oxidoreductase</keyword>
<name>A0A495SNI6_9FLAO</name>
<proteinExistence type="predicted"/>
<dbReference type="Pfam" id="PF07883">
    <property type="entry name" value="Cupin_2"/>
    <property type="match status" value="1"/>
</dbReference>
<dbReference type="Proteomes" id="UP000272428">
    <property type="component" value="Unassembled WGS sequence"/>
</dbReference>
<dbReference type="PANTHER" id="PTHR43698:SF1">
    <property type="entry name" value="BLL4564 PROTEIN"/>
    <property type="match status" value="1"/>
</dbReference>
<reference evidence="2 3" key="1">
    <citation type="submission" date="2018-10" db="EMBL/GenBank/DDBJ databases">
        <title>Genomic Encyclopedia of Archaeal and Bacterial Type Strains, Phase II (KMG-II): from individual species to whole genera.</title>
        <authorList>
            <person name="Goeker M."/>
        </authorList>
    </citation>
    <scope>NUCLEOTIDE SEQUENCE [LARGE SCALE GENOMIC DNA]</scope>
    <source>
        <strain evidence="2 3">DSM 14219</strain>
    </source>
</reference>
<dbReference type="PANTHER" id="PTHR43698">
    <property type="entry name" value="RIBD C-TERMINAL DOMAIN CONTAINING PROTEIN"/>
    <property type="match status" value="1"/>
</dbReference>
<dbReference type="Gene3D" id="2.60.120.10">
    <property type="entry name" value="Jelly Rolls"/>
    <property type="match status" value="1"/>
</dbReference>